<accession>A0A7Y9Z8N8</accession>
<gene>
    <name evidence="1" type="ORF">BKA03_000986</name>
</gene>
<protein>
    <recommendedName>
        <fullName evidence="3">Ribbon-helix-helix protein, copG family</fullName>
    </recommendedName>
</protein>
<reference evidence="1 2" key="1">
    <citation type="submission" date="2020-07" db="EMBL/GenBank/DDBJ databases">
        <title>Sequencing the genomes of 1000 actinobacteria strains.</title>
        <authorList>
            <person name="Klenk H.-P."/>
        </authorList>
    </citation>
    <scope>NUCLEOTIDE SEQUENCE [LARGE SCALE GENOMIC DNA]</scope>
    <source>
        <strain evidence="1 2">DSM 19970</strain>
    </source>
</reference>
<proteinExistence type="predicted"/>
<sequence length="68" mass="7516">MAMTLRTDPEFEAALAFLAQHDGGSKQEVVRRAVLERAARLGHHDRVAALSTEAKSRWAETLDRLGTV</sequence>
<evidence type="ECO:0000313" key="2">
    <source>
        <dbReference type="Proteomes" id="UP000547973"/>
    </source>
</evidence>
<comment type="caution">
    <text evidence="1">The sequence shown here is derived from an EMBL/GenBank/DDBJ whole genome shotgun (WGS) entry which is preliminary data.</text>
</comment>
<evidence type="ECO:0000313" key="1">
    <source>
        <dbReference type="EMBL" id="NYI40867.1"/>
    </source>
</evidence>
<organism evidence="1 2">
    <name type="scientific">Demequina lutea</name>
    <dbReference type="NCBI Taxonomy" id="431489"/>
    <lineage>
        <taxon>Bacteria</taxon>
        <taxon>Bacillati</taxon>
        <taxon>Actinomycetota</taxon>
        <taxon>Actinomycetes</taxon>
        <taxon>Micrococcales</taxon>
        <taxon>Demequinaceae</taxon>
        <taxon>Demequina</taxon>
    </lineage>
</organism>
<keyword evidence="2" id="KW-1185">Reference proteome</keyword>
<dbReference type="AlphaFoldDB" id="A0A7Y9Z8N8"/>
<dbReference type="EMBL" id="JACBZO010000001">
    <property type="protein sequence ID" value="NYI40867.1"/>
    <property type="molecule type" value="Genomic_DNA"/>
</dbReference>
<evidence type="ECO:0008006" key="3">
    <source>
        <dbReference type="Google" id="ProtNLM"/>
    </source>
</evidence>
<dbReference type="RefSeq" id="WP_062075851.1">
    <property type="nucleotide sequence ID" value="NZ_JACBZO010000001.1"/>
</dbReference>
<name>A0A7Y9Z8N8_9MICO</name>
<dbReference type="Proteomes" id="UP000547973">
    <property type="component" value="Unassembled WGS sequence"/>
</dbReference>